<dbReference type="InterPro" id="IPR014001">
    <property type="entry name" value="Helicase_ATP-bd"/>
</dbReference>
<dbReference type="OrthoDB" id="9776021at2"/>
<evidence type="ECO:0000313" key="3">
    <source>
        <dbReference type="EMBL" id="TQN48607.1"/>
    </source>
</evidence>
<evidence type="ECO:0000259" key="1">
    <source>
        <dbReference type="PROSITE" id="PS51192"/>
    </source>
</evidence>
<organism evidence="3 4">
    <name type="scientific">Humibacillus xanthopallidus</name>
    <dbReference type="NCBI Taxonomy" id="412689"/>
    <lineage>
        <taxon>Bacteria</taxon>
        <taxon>Bacillati</taxon>
        <taxon>Actinomycetota</taxon>
        <taxon>Actinomycetes</taxon>
        <taxon>Micrococcales</taxon>
        <taxon>Intrasporangiaceae</taxon>
        <taxon>Humibacillus</taxon>
    </lineage>
</organism>
<name>A0A543PWZ3_9MICO</name>
<dbReference type="GO" id="GO:0016787">
    <property type="term" value="F:hydrolase activity"/>
    <property type="evidence" value="ECO:0007669"/>
    <property type="project" value="InterPro"/>
</dbReference>
<dbReference type="GO" id="GO:0004386">
    <property type="term" value="F:helicase activity"/>
    <property type="evidence" value="ECO:0007669"/>
    <property type="project" value="UniProtKB-KW"/>
</dbReference>
<feature type="domain" description="Helicase ATP-binding" evidence="1">
    <location>
        <begin position="27"/>
        <end position="203"/>
    </location>
</feature>
<dbReference type="InterPro" id="IPR006935">
    <property type="entry name" value="Helicase/UvrB_N"/>
</dbReference>
<dbReference type="SUPFAM" id="SSF52540">
    <property type="entry name" value="P-loop containing nucleoside triphosphate hydrolases"/>
    <property type="match status" value="1"/>
</dbReference>
<gene>
    <name evidence="3" type="ORF">FHX52_1748</name>
</gene>
<dbReference type="EMBL" id="VFQF01000001">
    <property type="protein sequence ID" value="TQN48607.1"/>
    <property type="molecule type" value="Genomic_DNA"/>
</dbReference>
<dbReference type="PROSITE" id="PS51194">
    <property type="entry name" value="HELICASE_CTER"/>
    <property type="match status" value="1"/>
</dbReference>
<sequence>MTAETERPLNALWDHQRRALATLRDYLGTGAASKASLVSMPTGSGKSAVIASLLAEAAIDSNRGSALVLAPWRSLASQLAADIDGRVWASLGVARPSTLPQVVRVRSAADFVAKNRVAGRRVYVTTMAMALEIYRSVGRDPIEMGSLFVDFDAVIVDECHYEPAPTWSEAVRATGLPTCLLTATPFRNDNRYFDLDEEAQYRYSHAQAVADRIVRRPQFEQLERGRTEREFALALLQRLERLRVNEGDRVIVRCGDRAAVDAMTQALRESGQTAVGFHETFGPGDRARGLLRSVPAPEDRPDVRFLVHQHKLTEGFDDPSVTILAVYDGFGSDRARVQQVGRVLRNPSRATGAKAWVIATDDQMARAWTRYERFDEGEAPRSMATDPAGIEALLAAQPETFYWDRLFRERFDLHDQDAWTHVKFKFSASIRTLPEVPDLDHLAETVREDHLDRDRRVLSVGAPNAASRVVLHLSVENSPVLRTGAFVEMTLGYTVLHWDGKRLFVADSTSSVPKSLRDMSDPIGAKSLIGLLPEGARVSDVSLSNNDLSRWSLRTRSLGAFDLASIASEIGDTTFGYATAEGHLVVGDDQVTRYTGVRNARVTDRRKTEGAFEDLAQCFEEIGSNLDASQKPARAIDRYASPVSPPSAPQAAHVLLDIDPDHFEGLTDSKPMVVDLYGGEVDNMGNFPIVVNGKDIKVHIAWSRVLRRFELASSEPIPFRARSGIRSAFWQEVNREQTVRVATPDGLVYTNGNFWSLERRGGVASSGLLSVLTGHPELATLNAEKGPVDADGKWSRESAFGLIDLDYLPAAFGRDPTIICTDLGTEIADFVGFTDAKVIFVHAKSKSAAKKSTISASALHEVVSQAVKNLRYLTIGNTDEPHTGPLAGTWRGGAHGNAPRLRAGTSASNGRGNWRRINGVVQSHNAEREVWLVLGASLSKSALGRELNKSKPSAVAVQAHALLNSAWTATQQCGVRLRILCSP</sequence>
<dbReference type="GO" id="GO:0005829">
    <property type="term" value="C:cytosol"/>
    <property type="evidence" value="ECO:0007669"/>
    <property type="project" value="TreeGrafter"/>
</dbReference>
<dbReference type="RefSeq" id="WP_141821518.1">
    <property type="nucleotide sequence ID" value="NZ_BAAAQC010000006.1"/>
</dbReference>
<protein>
    <submittedName>
        <fullName evidence="3">Superfamily II DNA or RNA helicase</fullName>
    </submittedName>
</protein>
<comment type="caution">
    <text evidence="3">The sequence shown here is derived from an EMBL/GenBank/DDBJ whole genome shotgun (WGS) entry which is preliminary data.</text>
</comment>
<dbReference type="GO" id="GO:0003677">
    <property type="term" value="F:DNA binding"/>
    <property type="evidence" value="ECO:0007669"/>
    <property type="project" value="InterPro"/>
</dbReference>
<dbReference type="AlphaFoldDB" id="A0A543PWZ3"/>
<dbReference type="Gene3D" id="3.40.50.300">
    <property type="entry name" value="P-loop containing nucleotide triphosphate hydrolases"/>
    <property type="match status" value="2"/>
</dbReference>
<dbReference type="PANTHER" id="PTHR47396">
    <property type="entry name" value="TYPE I RESTRICTION ENZYME ECOKI R PROTEIN"/>
    <property type="match status" value="1"/>
</dbReference>
<dbReference type="InterPro" id="IPR050742">
    <property type="entry name" value="Helicase_Restrict-Modif_Enz"/>
</dbReference>
<dbReference type="Proteomes" id="UP000320085">
    <property type="component" value="Unassembled WGS sequence"/>
</dbReference>
<keyword evidence="3" id="KW-0347">Helicase</keyword>
<dbReference type="Pfam" id="PF04851">
    <property type="entry name" value="ResIII"/>
    <property type="match status" value="1"/>
</dbReference>
<keyword evidence="3" id="KW-0547">Nucleotide-binding</keyword>
<dbReference type="GO" id="GO:0005524">
    <property type="term" value="F:ATP binding"/>
    <property type="evidence" value="ECO:0007669"/>
    <property type="project" value="InterPro"/>
</dbReference>
<feature type="domain" description="Helicase C-terminal" evidence="2">
    <location>
        <begin position="234"/>
        <end position="394"/>
    </location>
</feature>
<dbReference type="InterPro" id="IPR001650">
    <property type="entry name" value="Helicase_C-like"/>
</dbReference>
<proteinExistence type="predicted"/>
<dbReference type="PROSITE" id="PS51192">
    <property type="entry name" value="HELICASE_ATP_BIND_1"/>
    <property type="match status" value="1"/>
</dbReference>
<evidence type="ECO:0000259" key="2">
    <source>
        <dbReference type="PROSITE" id="PS51194"/>
    </source>
</evidence>
<dbReference type="PANTHER" id="PTHR47396:SF1">
    <property type="entry name" value="ATP-DEPENDENT HELICASE IRC3-RELATED"/>
    <property type="match status" value="1"/>
</dbReference>
<reference evidence="3 4" key="1">
    <citation type="submission" date="2019-06" db="EMBL/GenBank/DDBJ databases">
        <title>Sequencing the genomes of 1000 actinobacteria strains.</title>
        <authorList>
            <person name="Klenk H.-P."/>
        </authorList>
    </citation>
    <scope>NUCLEOTIDE SEQUENCE [LARGE SCALE GENOMIC DNA]</scope>
    <source>
        <strain evidence="3 4">DSM 21776</strain>
    </source>
</reference>
<evidence type="ECO:0000313" key="4">
    <source>
        <dbReference type="Proteomes" id="UP000320085"/>
    </source>
</evidence>
<keyword evidence="3" id="KW-0378">Hydrolase</keyword>
<keyword evidence="3" id="KW-0067">ATP-binding</keyword>
<dbReference type="InterPro" id="IPR027417">
    <property type="entry name" value="P-loop_NTPase"/>
</dbReference>
<dbReference type="SMART" id="SM00487">
    <property type="entry name" value="DEXDc"/>
    <property type="match status" value="1"/>
</dbReference>
<accession>A0A543PWZ3</accession>